<feature type="coiled-coil region" evidence="16">
    <location>
        <begin position="65"/>
        <end position="99"/>
    </location>
</feature>
<keyword evidence="8 14" id="KW-0862">Zinc</keyword>
<evidence type="ECO:0000256" key="11">
    <source>
        <dbReference type="ARBA" id="ARBA00023180"/>
    </source>
</evidence>
<feature type="binding site" evidence="14">
    <location>
        <position position="238"/>
    </location>
    <ligand>
        <name>Zn(2+)</name>
        <dbReference type="ChEBI" id="CHEBI:29105"/>
        <note>catalytic</note>
    </ligand>
</feature>
<dbReference type="Pfam" id="PF01400">
    <property type="entry name" value="Astacin"/>
    <property type="match status" value="1"/>
</dbReference>
<dbReference type="GO" id="GO:0008270">
    <property type="term" value="F:zinc ion binding"/>
    <property type="evidence" value="ECO:0007669"/>
    <property type="project" value="UniProtKB-UniRule"/>
</dbReference>
<evidence type="ECO:0000256" key="7">
    <source>
        <dbReference type="ARBA" id="ARBA00022801"/>
    </source>
</evidence>
<dbReference type="PANTHER" id="PTHR10127">
    <property type="entry name" value="DISCOIDIN, CUB, EGF, LAMININ , AND ZINC METALLOPROTEASE DOMAIN CONTAINING"/>
    <property type="match status" value="1"/>
</dbReference>
<evidence type="ECO:0000259" key="17">
    <source>
        <dbReference type="PROSITE" id="PS01180"/>
    </source>
</evidence>
<evidence type="ECO:0000256" key="4">
    <source>
        <dbReference type="ARBA" id="ARBA00022670"/>
    </source>
</evidence>
<evidence type="ECO:0000256" key="15">
    <source>
        <dbReference type="RuleBase" id="RU361183"/>
    </source>
</evidence>
<feature type="signal peptide" evidence="12 15">
    <location>
        <begin position="1"/>
        <end position="16"/>
    </location>
</feature>
<feature type="active site" evidence="14">
    <location>
        <position position="239"/>
    </location>
</feature>
<keyword evidence="5 14" id="KW-0479">Metal-binding</keyword>
<dbReference type="GO" id="GO:0006508">
    <property type="term" value="P:proteolysis"/>
    <property type="evidence" value="ECO:0007669"/>
    <property type="project" value="UniProtKB-KW"/>
</dbReference>
<dbReference type="PROSITE" id="PS01180">
    <property type="entry name" value="CUB"/>
    <property type="match status" value="1"/>
</dbReference>
<keyword evidence="4 14" id="KW-0645">Protease</keyword>
<evidence type="ECO:0000256" key="8">
    <source>
        <dbReference type="ARBA" id="ARBA00022833"/>
    </source>
</evidence>
<dbReference type="InterPro" id="IPR006026">
    <property type="entry name" value="Peptidase_Metallo"/>
</dbReference>
<comment type="subcellular location">
    <subcellularLocation>
        <location evidence="1 12">Secreted</location>
    </subcellularLocation>
</comment>
<evidence type="ECO:0000256" key="10">
    <source>
        <dbReference type="ARBA" id="ARBA00023157"/>
    </source>
</evidence>
<dbReference type="Proteomes" id="UP000230423">
    <property type="component" value="Unassembled WGS sequence"/>
</dbReference>
<comment type="caution">
    <text evidence="13">Lacks conserved residue(s) required for the propagation of feature annotation.</text>
</comment>
<dbReference type="SUPFAM" id="SSF49854">
    <property type="entry name" value="Spermadhesin, CUB domain"/>
    <property type="match status" value="1"/>
</dbReference>
<dbReference type="AlphaFoldDB" id="A0A2G9TK45"/>
<evidence type="ECO:0000256" key="6">
    <source>
        <dbReference type="ARBA" id="ARBA00022729"/>
    </source>
</evidence>
<accession>A0A2G9TK45</accession>
<organism evidence="19 20">
    <name type="scientific">Teladorsagia circumcincta</name>
    <name type="common">Brown stomach worm</name>
    <name type="synonym">Ostertagia circumcincta</name>
    <dbReference type="NCBI Taxonomy" id="45464"/>
    <lineage>
        <taxon>Eukaryota</taxon>
        <taxon>Metazoa</taxon>
        <taxon>Ecdysozoa</taxon>
        <taxon>Nematoda</taxon>
        <taxon>Chromadorea</taxon>
        <taxon>Rhabditida</taxon>
        <taxon>Rhabditina</taxon>
        <taxon>Rhabditomorpha</taxon>
        <taxon>Strongyloidea</taxon>
        <taxon>Trichostrongylidae</taxon>
        <taxon>Teladorsagia</taxon>
    </lineage>
</organism>
<feature type="binding site" evidence="14">
    <location>
        <position position="248"/>
    </location>
    <ligand>
        <name>Zn(2+)</name>
        <dbReference type="ChEBI" id="CHEBI:29105"/>
        <note>catalytic</note>
    </ligand>
</feature>
<dbReference type="GO" id="GO:0004222">
    <property type="term" value="F:metalloendopeptidase activity"/>
    <property type="evidence" value="ECO:0007669"/>
    <property type="project" value="UniProtKB-UniRule"/>
</dbReference>
<dbReference type="EMBL" id="KZ361449">
    <property type="protein sequence ID" value="PIO58359.1"/>
    <property type="molecule type" value="Genomic_DNA"/>
</dbReference>
<dbReference type="InterPro" id="IPR001506">
    <property type="entry name" value="Peptidase_M12A"/>
</dbReference>
<feature type="domain" description="CUB" evidence="17">
    <location>
        <begin position="396"/>
        <end position="512"/>
    </location>
</feature>
<dbReference type="PANTHER" id="PTHR10127:SF793">
    <property type="entry name" value="ZINC METALLOPROTEINASE NAS-31"/>
    <property type="match status" value="1"/>
</dbReference>
<feature type="chain" id="PRO_5013425507" description="Zinc metalloproteinase" evidence="12 15">
    <location>
        <begin position="17"/>
        <end position="512"/>
    </location>
</feature>
<dbReference type="GO" id="GO:0005576">
    <property type="term" value="C:extracellular region"/>
    <property type="evidence" value="ECO:0007669"/>
    <property type="project" value="UniProtKB-SubCell"/>
</dbReference>
<evidence type="ECO:0000313" key="20">
    <source>
        <dbReference type="Proteomes" id="UP000230423"/>
    </source>
</evidence>
<evidence type="ECO:0000256" key="5">
    <source>
        <dbReference type="ARBA" id="ARBA00022723"/>
    </source>
</evidence>
<evidence type="ECO:0000256" key="2">
    <source>
        <dbReference type="ARBA" id="ARBA00022525"/>
    </source>
</evidence>
<dbReference type="SMART" id="SM00042">
    <property type="entry name" value="CUB"/>
    <property type="match status" value="1"/>
</dbReference>
<feature type="domain" description="Peptidase M12A" evidence="18">
    <location>
        <begin position="144"/>
        <end position="353"/>
    </location>
</feature>
<dbReference type="CDD" id="cd04280">
    <property type="entry name" value="ZnMc_astacin_like"/>
    <property type="match status" value="1"/>
</dbReference>
<keyword evidence="2 12" id="KW-0964">Secreted</keyword>
<dbReference type="SMART" id="SM00235">
    <property type="entry name" value="ZnMc"/>
    <property type="match status" value="1"/>
</dbReference>
<keyword evidence="6 12" id="KW-0732">Signal</keyword>
<dbReference type="InterPro" id="IPR035914">
    <property type="entry name" value="Sperma_CUB_dom_sf"/>
</dbReference>
<comment type="cofactor">
    <cofactor evidence="14 15">
        <name>Zn(2+)</name>
        <dbReference type="ChEBI" id="CHEBI:29105"/>
    </cofactor>
    <text evidence="14 15">Binds 1 zinc ion per subunit.</text>
</comment>
<evidence type="ECO:0000256" key="12">
    <source>
        <dbReference type="PIRNR" id="PIRNR036365"/>
    </source>
</evidence>
<feature type="binding site" evidence="14">
    <location>
        <position position="242"/>
    </location>
    <ligand>
        <name>Zn(2+)</name>
        <dbReference type="ChEBI" id="CHEBI:29105"/>
        <note>catalytic</note>
    </ligand>
</feature>
<name>A0A2G9TK45_TELCI</name>
<keyword evidence="16" id="KW-0175">Coiled coil</keyword>
<protein>
    <recommendedName>
        <fullName evidence="12">Zinc metalloproteinase</fullName>
    </recommendedName>
</protein>
<proteinExistence type="predicted"/>
<evidence type="ECO:0000256" key="13">
    <source>
        <dbReference type="PROSITE-ProRule" id="PRU00059"/>
    </source>
</evidence>
<keyword evidence="10" id="KW-1015">Disulfide bond</keyword>
<reference evidence="19 20" key="1">
    <citation type="submission" date="2015-09" db="EMBL/GenBank/DDBJ databases">
        <title>Draft genome of the parasitic nematode Teladorsagia circumcincta isolate WARC Sus (inbred).</title>
        <authorList>
            <person name="Mitreva M."/>
        </authorList>
    </citation>
    <scope>NUCLEOTIDE SEQUENCE [LARGE SCALE GENOMIC DNA]</scope>
    <source>
        <strain evidence="19 20">S</strain>
    </source>
</reference>
<gene>
    <name evidence="19" type="ORF">TELCIR_20208</name>
</gene>
<evidence type="ECO:0000256" key="3">
    <source>
        <dbReference type="ARBA" id="ARBA00022536"/>
    </source>
</evidence>
<evidence type="ECO:0000256" key="9">
    <source>
        <dbReference type="ARBA" id="ARBA00023049"/>
    </source>
</evidence>
<evidence type="ECO:0000256" key="16">
    <source>
        <dbReference type="SAM" id="Coils"/>
    </source>
</evidence>
<evidence type="ECO:0000256" key="1">
    <source>
        <dbReference type="ARBA" id="ARBA00004613"/>
    </source>
</evidence>
<keyword evidence="3" id="KW-0245">EGF-like domain</keyword>
<dbReference type="PIRSF" id="PIRSF036365">
    <property type="entry name" value="Astacin_nematoda"/>
    <property type="match status" value="1"/>
</dbReference>
<keyword evidence="7 14" id="KW-0378">Hydrolase</keyword>
<dbReference type="SUPFAM" id="SSF55486">
    <property type="entry name" value="Metalloproteases ('zincins'), catalytic domain"/>
    <property type="match status" value="1"/>
</dbReference>
<keyword evidence="20" id="KW-1185">Reference proteome</keyword>
<dbReference type="PRINTS" id="PR00480">
    <property type="entry name" value="ASTACIN"/>
</dbReference>
<dbReference type="PROSITE" id="PS51864">
    <property type="entry name" value="ASTACIN"/>
    <property type="match status" value="1"/>
</dbReference>
<evidence type="ECO:0000313" key="19">
    <source>
        <dbReference type="EMBL" id="PIO58359.1"/>
    </source>
</evidence>
<keyword evidence="9 14" id="KW-0482">Metalloprotease</keyword>
<dbReference type="InterPro" id="IPR000859">
    <property type="entry name" value="CUB_dom"/>
</dbReference>
<dbReference type="Gene3D" id="3.40.390.10">
    <property type="entry name" value="Collagenase (Catalytic Domain)"/>
    <property type="match status" value="1"/>
</dbReference>
<evidence type="ECO:0000259" key="18">
    <source>
        <dbReference type="PROSITE" id="PS51864"/>
    </source>
</evidence>
<dbReference type="InterPro" id="IPR017050">
    <property type="entry name" value="Metallopeptidase_nem"/>
</dbReference>
<keyword evidence="11" id="KW-0325">Glycoprotein</keyword>
<evidence type="ECO:0000256" key="14">
    <source>
        <dbReference type="PROSITE-ProRule" id="PRU01211"/>
    </source>
</evidence>
<dbReference type="GO" id="GO:0018996">
    <property type="term" value="P:molting cycle, collagen and cuticulin-based cuticle"/>
    <property type="evidence" value="ECO:0007669"/>
    <property type="project" value="InterPro"/>
</dbReference>
<dbReference type="InterPro" id="IPR024079">
    <property type="entry name" value="MetalloPept_cat_dom_sf"/>
</dbReference>
<dbReference type="OrthoDB" id="5826793at2759"/>
<sequence>MRLILLLLVLAVSTQAGLLDLGKIKDFFKGGNFGEKIKTATLSKFKKLFEKTGILSLGSKLAEMRSKMMKKLELTKAKKAEIERKIKEIVAKMDNTVEKFKNTIFEINAVKNVGKSLFQSDILLTKKQVEEVMEGVEGGRAKRQAFKDQNYPQTTWQQGVFYRFDDSADYYTKKIFEMGAKQWEEATCIDFKEDKDKKAENSIILIKEDGCWSYVGRVGGEQPLSLGDGCEQVGIATHELGHALGLFHTMSRYDRDDFITVVLENVVVGPLYPYASEGPRKNPHDFRKETPQTTTNYGFTYDYGSIMHYGASSASHNNKPTMVANDTRYQESMGSQILSFIDKSMINDHYNCKAKCPKATSAKCQNGGFPHPRKCSECICPSGYGGALCDQRPTGCGQTLKAKESKQFLIDKLGFPSGVRDEFAFCNHWIEAPEGKKIEIKINSISHGYAHDGCILGGVEIKTSEDQTRTGYRFCSPNDRNTVLVSASNRVPIITFNRSGQHQIILEYKIVS</sequence>
<dbReference type="InterPro" id="IPR034035">
    <property type="entry name" value="Astacin-like_dom"/>
</dbReference>